<dbReference type="SUPFAM" id="SSF52540">
    <property type="entry name" value="P-loop containing nucleoside triphosphate hydrolases"/>
    <property type="match status" value="1"/>
</dbReference>
<dbReference type="GO" id="GO:0016887">
    <property type="term" value="F:ATP hydrolysis activity"/>
    <property type="evidence" value="ECO:0007669"/>
    <property type="project" value="InterPro"/>
</dbReference>
<reference evidence="6" key="1">
    <citation type="journal article" date="2014" name="Front. Microbiol.">
        <title>High frequency of phylogenetically diverse reductive dehalogenase-homologous genes in deep subseafloor sedimentary metagenomes.</title>
        <authorList>
            <person name="Kawai M."/>
            <person name="Futagami T."/>
            <person name="Toyoda A."/>
            <person name="Takaki Y."/>
            <person name="Nishi S."/>
            <person name="Hori S."/>
            <person name="Arai W."/>
            <person name="Tsubouchi T."/>
            <person name="Morono Y."/>
            <person name="Uchiyama I."/>
            <person name="Ito T."/>
            <person name="Fujiyama A."/>
            <person name="Inagaki F."/>
            <person name="Takami H."/>
        </authorList>
    </citation>
    <scope>NUCLEOTIDE SEQUENCE</scope>
    <source>
        <strain evidence="6">Expedition CK06-06</strain>
    </source>
</reference>
<keyword evidence="2" id="KW-0813">Transport</keyword>
<sequence>MNDPVIQVRDFRKIYGDLVAVDGISFEVQRGEIFGLLGPNGAGKTSTLKSLEGLRAPDGGSLRVMDIDPAHQSRKLRNMIGVQLQTSGLPDSINLDEAMKFFCAYHGVVPRYDLLDRFGLKEKRRVQYYQLSAGLQRRLALALAVAHDPPVLFLDEPTAGLDVASRVELHNMIRELQAASTTIILATHDMAEAEEMADHLAILLHGKIAATGTPLELTATGAGLTKVSVRTKGSSLSDPDLNFPAVSQRISKDEYVIYYSTDIGPTVSAIIAHIEAQEDTLVDLRVERPSLEDRFLEITTTGGVQ</sequence>
<evidence type="ECO:0000256" key="4">
    <source>
        <dbReference type="ARBA" id="ARBA00022840"/>
    </source>
</evidence>
<dbReference type="GO" id="GO:0005524">
    <property type="term" value="F:ATP binding"/>
    <property type="evidence" value="ECO:0007669"/>
    <property type="project" value="UniProtKB-KW"/>
</dbReference>
<evidence type="ECO:0000256" key="1">
    <source>
        <dbReference type="ARBA" id="ARBA00005417"/>
    </source>
</evidence>
<comment type="caution">
    <text evidence="6">The sequence shown here is derived from an EMBL/GenBank/DDBJ whole genome shotgun (WGS) entry which is preliminary data.</text>
</comment>
<dbReference type="InterPro" id="IPR027417">
    <property type="entry name" value="P-loop_NTPase"/>
</dbReference>
<evidence type="ECO:0000256" key="3">
    <source>
        <dbReference type="ARBA" id="ARBA00022741"/>
    </source>
</evidence>
<keyword evidence="3" id="KW-0547">Nucleotide-binding</keyword>
<organism evidence="6">
    <name type="scientific">marine sediment metagenome</name>
    <dbReference type="NCBI Taxonomy" id="412755"/>
    <lineage>
        <taxon>unclassified sequences</taxon>
        <taxon>metagenomes</taxon>
        <taxon>ecological metagenomes</taxon>
    </lineage>
</organism>
<accession>X1B5F8</accession>
<dbReference type="PROSITE" id="PS50893">
    <property type="entry name" value="ABC_TRANSPORTER_2"/>
    <property type="match status" value="1"/>
</dbReference>
<dbReference type="AlphaFoldDB" id="X1B5F8"/>
<proteinExistence type="inferred from homology"/>
<comment type="similarity">
    <text evidence="1">Belongs to the ABC transporter superfamily.</text>
</comment>
<protein>
    <recommendedName>
        <fullName evidence="5">ABC transporter domain-containing protein</fullName>
    </recommendedName>
</protein>
<feature type="domain" description="ABC transporter" evidence="5">
    <location>
        <begin position="6"/>
        <end position="230"/>
    </location>
</feature>
<evidence type="ECO:0000313" key="6">
    <source>
        <dbReference type="EMBL" id="GAG67271.1"/>
    </source>
</evidence>
<dbReference type="InterPro" id="IPR003593">
    <property type="entry name" value="AAA+_ATPase"/>
</dbReference>
<dbReference type="InterPro" id="IPR003439">
    <property type="entry name" value="ABC_transporter-like_ATP-bd"/>
</dbReference>
<evidence type="ECO:0000256" key="2">
    <source>
        <dbReference type="ARBA" id="ARBA00022448"/>
    </source>
</evidence>
<dbReference type="Pfam" id="PF00005">
    <property type="entry name" value="ABC_tran"/>
    <property type="match status" value="1"/>
</dbReference>
<keyword evidence="4" id="KW-0067">ATP-binding</keyword>
<dbReference type="InterPro" id="IPR050763">
    <property type="entry name" value="ABC_transporter_ATP-binding"/>
</dbReference>
<dbReference type="Gene3D" id="3.40.50.300">
    <property type="entry name" value="P-loop containing nucleotide triphosphate hydrolases"/>
    <property type="match status" value="1"/>
</dbReference>
<dbReference type="EMBL" id="BART01001350">
    <property type="protein sequence ID" value="GAG67271.1"/>
    <property type="molecule type" value="Genomic_DNA"/>
</dbReference>
<dbReference type="CDD" id="cd03230">
    <property type="entry name" value="ABC_DR_subfamily_A"/>
    <property type="match status" value="1"/>
</dbReference>
<dbReference type="SMART" id="SM00382">
    <property type="entry name" value="AAA"/>
    <property type="match status" value="1"/>
</dbReference>
<gene>
    <name evidence="6" type="ORF">S01H4_04872</name>
</gene>
<dbReference type="PANTHER" id="PTHR42711:SF5">
    <property type="entry name" value="ABC TRANSPORTER ATP-BINDING PROTEIN NATA"/>
    <property type="match status" value="1"/>
</dbReference>
<name>X1B5F8_9ZZZZ</name>
<dbReference type="PANTHER" id="PTHR42711">
    <property type="entry name" value="ABC TRANSPORTER ATP-BINDING PROTEIN"/>
    <property type="match status" value="1"/>
</dbReference>
<evidence type="ECO:0000259" key="5">
    <source>
        <dbReference type="PROSITE" id="PS50893"/>
    </source>
</evidence>